<evidence type="ECO:0000256" key="2">
    <source>
        <dbReference type="ARBA" id="ARBA00022525"/>
    </source>
</evidence>
<protein>
    <recommendedName>
        <fullName evidence="7">CFEM domain-containing protein</fullName>
    </recommendedName>
</protein>
<feature type="compositionally biased region" description="Low complexity" evidence="5">
    <location>
        <begin position="156"/>
        <end position="193"/>
    </location>
</feature>
<organism evidence="8 9">
    <name type="scientific">Trametes cubensis</name>
    <dbReference type="NCBI Taxonomy" id="1111947"/>
    <lineage>
        <taxon>Eukaryota</taxon>
        <taxon>Fungi</taxon>
        <taxon>Dikarya</taxon>
        <taxon>Basidiomycota</taxon>
        <taxon>Agaricomycotina</taxon>
        <taxon>Agaricomycetes</taxon>
        <taxon>Polyporales</taxon>
        <taxon>Polyporaceae</taxon>
        <taxon>Trametes</taxon>
    </lineage>
</organism>
<keyword evidence="6" id="KW-1133">Transmembrane helix</keyword>
<dbReference type="AlphaFoldDB" id="A0AAD7TKZ5"/>
<feature type="region of interest" description="Disordered" evidence="5">
    <location>
        <begin position="152"/>
        <end position="193"/>
    </location>
</feature>
<feature type="compositionally biased region" description="Low complexity" evidence="5">
    <location>
        <begin position="353"/>
        <end position="366"/>
    </location>
</feature>
<feature type="region of interest" description="Disordered" evidence="5">
    <location>
        <begin position="240"/>
        <end position="279"/>
    </location>
</feature>
<keyword evidence="2" id="KW-0964">Secreted</keyword>
<feature type="transmembrane region" description="Helical" evidence="6">
    <location>
        <begin position="12"/>
        <end position="30"/>
    </location>
</feature>
<dbReference type="Proteomes" id="UP001215151">
    <property type="component" value="Unassembled WGS sequence"/>
</dbReference>
<evidence type="ECO:0000313" key="8">
    <source>
        <dbReference type="EMBL" id="KAJ8462189.1"/>
    </source>
</evidence>
<accession>A0AAD7TKZ5</accession>
<evidence type="ECO:0000256" key="6">
    <source>
        <dbReference type="SAM" id="Phobius"/>
    </source>
</evidence>
<evidence type="ECO:0000256" key="4">
    <source>
        <dbReference type="ARBA" id="ARBA00023157"/>
    </source>
</evidence>
<evidence type="ECO:0000259" key="7">
    <source>
        <dbReference type="PROSITE" id="PS52012"/>
    </source>
</evidence>
<sequence length="561" mass="59030">MDTRSCRHALSLHITANLPLVFVRLIITIYKSDFPVASITLPLVLATLALAASHCVAVVGIAPVGSPSTTVTKRASAPPLDQCLFTCFTQSAQAAGCGNLSDLTCVCNLDHGGPNFFGKTMACVVESCGSNQSNITASYYFGTLCGGGGAPSPAQSTSYETTSTLETSTSTSATTASTTRVQETSSSARTSTISSSISSTFSSESYTRDSSSSTPASALIQSSIIIPGPSSISISTLKSNVTTTSGHDNPTESATSSSGSGSSISSSIPRPTLPSSKPHSQPIPLTVLLPVVISLVLLAAVILLLRRRAKRGMLVNRAHVLGSEMPPSTSLKVSEEQDVGSLRAGRGHDAMASRPTSSQSRGSSGSNWLLGEDFASREAHASDVATIPGHPPLETSGQGQRAILGRCHSEPLKPESTGAHNNKRSTRLPRAGAQDCIEQATVAERDVGIRRDADTPVQDKDCMEPQPTHPDQRHSSHVPPDPADGAADNTPDSEGQVQVDSEPRMLRLVLPWAFGQHLLSLAAANPPPSGQHRTQRIMKRQSRLLHTIFCHDEEVRNEHVP</sequence>
<keyword evidence="9" id="KW-1185">Reference proteome</keyword>
<dbReference type="EMBL" id="JAPEVG010000487">
    <property type="protein sequence ID" value="KAJ8462189.1"/>
    <property type="molecule type" value="Genomic_DNA"/>
</dbReference>
<feature type="compositionally biased region" description="Basic and acidic residues" evidence="5">
    <location>
        <begin position="443"/>
        <end position="463"/>
    </location>
</feature>
<keyword evidence="6" id="KW-0812">Transmembrane</keyword>
<dbReference type="PROSITE" id="PS52012">
    <property type="entry name" value="CFEM"/>
    <property type="match status" value="1"/>
</dbReference>
<feature type="region of interest" description="Disordered" evidence="5">
    <location>
        <begin position="323"/>
        <end position="369"/>
    </location>
</feature>
<dbReference type="GO" id="GO:0005576">
    <property type="term" value="C:extracellular region"/>
    <property type="evidence" value="ECO:0007669"/>
    <property type="project" value="UniProtKB-SubCell"/>
</dbReference>
<evidence type="ECO:0000256" key="1">
    <source>
        <dbReference type="ARBA" id="ARBA00004613"/>
    </source>
</evidence>
<keyword evidence="4" id="KW-1015">Disulfide bond</keyword>
<feature type="transmembrane region" description="Helical" evidence="6">
    <location>
        <begin position="283"/>
        <end position="305"/>
    </location>
</feature>
<feature type="domain" description="CFEM" evidence="7">
    <location>
        <begin position="53"/>
        <end position="172"/>
    </location>
</feature>
<comment type="caution">
    <text evidence="8">The sequence shown here is derived from an EMBL/GenBank/DDBJ whole genome shotgun (WGS) entry which is preliminary data.</text>
</comment>
<comment type="subcellular location">
    <subcellularLocation>
        <location evidence="1">Secreted</location>
    </subcellularLocation>
</comment>
<evidence type="ECO:0000256" key="3">
    <source>
        <dbReference type="ARBA" id="ARBA00022729"/>
    </source>
</evidence>
<dbReference type="InterPro" id="IPR008427">
    <property type="entry name" value="Extracellular_membr_CFEM_dom"/>
</dbReference>
<feature type="region of interest" description="Disordered" evidence="5">
    <location>
        <begin position="409"/>
        <end position="498"/>
    </location>
</feature>
<name>A0AAD7TKZ5_9APHY</name>
<feature type="transmembrane region" description="Helical" evidence="6">
    <location>
        <begin position="42"/>
        <end position="64"/>
    </location>
</feature>
<gene>
    <name evidence="8" type="ORF">ONZ51_g11056</name>
</gene>
<keyword evidence="3" id="KW-0732">Signal</keyword>
<dbReference type="Pfam" id="PF05730">
    <property type="entry name" value="CFEM"/>
    <property type="match status" value="1"/>
</dbReference>
<evidence type="ECO:0000256" key="5">
    <source>
        <dbReference type="SAM" id="MobiDB-lite"/>
    </source>
</evidence>
<reference evidence="8" key="1">
    <citation type="submission" date="2022-11" db="EMBL/GenBank/DDBJ databases">
        <title>Genome Sequence of Cubamyces cubensis.</title>
        <authorList>
            <person name="Buettner E."/>
        </authorList>
    </citation>
    <scope>NUCLEOTIDE SEQUENCE</scope>
    <source>
        <strain evidence="8">MPL-01</strain>
    </source>
</reference>
<feature type="compositionally biased region" description="Polar residues" evidence="5">
    <location>
        <begin position="240"/>
        <end position="255"/>
    </location>
</feature>
<evidence type="ECO:0000313" key="9">
    <source>
        <dbReference type="Proteomes" id="UP001215151"/>
    </source>
</evidence>
<feature type="compositionally biased region" description="Low complexity" evidence="5">
    <location>
        <begin position="256"/>
        <end position="268"/>
    </location>
</feature>
<proteinExistence type="predicted"/>
<keyword evidence="6" id="KW-0472">Membrane</keyword>